<reference evidence="1 2" key="1">
    <citation type="journal article" date="2021" name="Sci. Rep.">
        <title>The genome of the diatom Chaetoceros tenuissimus carries an ancient integrated fragment of an extant virus.</title>
        <authorList>
            <person name="Hongo Y."/>
            <person name="Kimura K."/>
            <person name="Takaki Y."/>
            <person name="Yoshida Y."/>
            <person name="Baba S."/>
            <person name="Kobayashi G."/>
            <person name="Nagasaki K."/>
            <person name="Hano T."/>
            <person name="Tomaru Y."/>
        </authorList>
    </citation>
    <scope>NUCLEOTIDE SEQUENCE [LARGE SCALE GENOMIC DNA]</scope>
    <source>
        <strain evidence="1 2">NIES-3715</strain>
    </source>
</reference>
<dbReference type="AlphaFoldDB" id="A0AAD3HDA2"/>
<dbReference type="Proteomes" id="UP001054902">
    <property type="component" value="Unassembled WGS sequence"/>
</dbReference>
<keyword evidence="2" id="KW-1185">Reference proteome</keyword>
<organism evidence="1 2">
    <name type="scientific">Chaetoceros tenuissimus</name>
    <dbReference type="NCBI Taxonomy" id="426638"/>
    <lineage>
        <taxon>Eukaryota</taxon>
        <taxon>Sar</taxon>
        <taxon>Stramenopiles</taxon>
        <taxon>Ochrophyta</taxon>
        <taxon>Bacillariophyta</taxon>
        <taxon>Coscinodiscophyceae</taxon>
        <taxon>Chaetocerotophycidae</taxon>
        <taxon>Chaetocerotales</taxon>
        <taxon>Chaetocerotaceae</taxon>
        <taxon>Chaetoceros</taxon>
    </lineage>
</organism>
<evidence type="ECO:0000313" key="2">
    <source>
        <dbReference type="Proteomes" id="UP001054902"/>
    </source>
</evidence>
<name>A0AAD3HDA2_9STRA</name>
<proteinExistence type="predicted"/>
<gene>
    <name evidence="1" type="ORF">CTEN210_15472</name>
</gene>
<comment type="caution">
    <text evidence="1">The sequence shown here is derived from an EMBL/GenBank/DDBJ whole genome shotgun (WGS) entry which is preliminary data.</text>
</comment>
<protein>
    <submittedName>
        <fullName evidence="1">Uncharacterized protein</fullName>
    </submittedName>
</protein>
<sequence length="188" mass="19851">MKPVTAFAPSTLPCGKASVSKTPLCMAANPLNEDHLNRRNLIKKASVATSAAFFGAYVNFDSHSPNCQCAECGGADSHEQGCNCGNCSSLAGHSLGCQCGRCMSFGPLAANAYERDVGDDGRSATTYALNLQARETNARLEKSGFKLDTKEEEQARLNSAFASFSYDEANAKTPKSAGKGYGNKNTSK</sequence>
<dbReference type="EMBL" id="BLLK01000062">
    <property type="protein sequence ID" value="GFH58996.1"/>
    <property type="molecule type" value="Genomic_DNA"/>
</dbReference>
<evidence type="ECO:0000313" key="1">
    <source>
        <dbReference type="EMBL" id="GFH58996.1"/>
    </source>
</evidence>
<accession>A0AAD3HDA2</accession>